<dbReference type="CDD" id="cd04301">
    <property type="entry name" value="NAT_SF"/>
    <property type="match status" value="1"/>
</dbReference>
<protein>
    <submittedName>
        <fullName evidence="4">GNAT family N-acetyltransferase</fullName>
    </submittedName>
</protein>
<keyword evidence="2" id="KW-0012">Acyltransferase</keyword>
<evidence type="ECO:0000256" key="1">
    <source>
        <dbReference type="ARBA" id="ARBA00022679"/>
    </source>
</evidence>
<dbReference type="GO" id="GO:0016747">
    <property type="term" value="F:acyltransferase activity, transferring groups other than amino-acyl groups"/>
    <property type="evidence" value="ECO:0007669"/>
    <property type="project" value="InterPro"/>
</dbReference>
<dbReference type="Pfam" id="PF13420">
    <property type="entry name" value="Acetyltransf_4"/>
    <property type="match status" value="1"/>
</dbReference>
<dbReference type="PANTHER" id="PTHR43072:SF23">
    <property type="entry name" value="UPF0039 PROTEIN C11D3.02C"/>
    <property type="match status" value="1"/>
</dbReference>
<dbReference type="KEGG" id="bfm:BP422_29840"/>
<evidence type="ECO:0000256" key="2">
    <source>
        <dbReference type="ARBA" id="ARBA00023315"/>
    </source>
</evidence>
<proteinExistence type="predicted"/>
<dbReference type="InterPro" id="IPR016181">
    <property type="entry name" value="Acyl_CoA_acyltransferase"/>
</dbReference>
<accession>A0A220MQF2</accession>
<dbReference type="PANTHER" id="PTHR43072">
    <property type="entry name" value="N-ACETYLTRANSFERASE"/>
    <property type="match status" value="1"/>
</dbReference>
<reference evidence="4 5" key="1">
    <citation type="submission" date="2016-11" db="EMBL/GenBank/DDBJ databases">
        <authorList>
            <person name="Jaros S."/>
            <person name="Januszkiewicz K."/>
            <person name="Wedrychowicz H."/>
        </authorList>
    </citation>
    <scope>NUCLEOTIDE SEQUENCE [LARGE SCALE GENOMIC DNA]</scope>
    <source>
        <strain evidence="4 5">NF2</strain>
    </source>
</reference>
<dbReference type="Proteomes" id="UP000197781">
    <property type="component" value="Chromosome"/>
</dbReference>
<evidence type="ECO:0000313" key="4">
    <source>
        <dbReference type="EMBL" id="ASJ57347.1"/>
    </source>
</evidence>
<dbReference type="Gene3D" id="3.40.630.30">
    <property type="match status" value="1"/>
</dbReference>
<dbReference type="RefSeq" id="WP_088910796.1">
    <property type="nucleotide sequence ID" value="NZ_CP018145.1"/>
</dbReference>
<dbReference type="AlphaFoldDB" id="A0A220MQF2"/>
<evidence type="ECO:0000313" key="5">
    <source>
        <dbReference type="Proteomes" id="UP000197781"/>
    </source>
</evidence>
<dbReference type="SUPFAM" id="SSF55729">
    <property type="entry name" value="Acyl-CoA N-acyltransferases (Nat)"/>
    <property type="match status" value="1"/>
</dbReference>
<feature type="domain" description="N-acetyltransferase" evidence="3">
    <location>
        <begin position="2"/>
        <end position="163"/>
    </location>
</feature>
<name>A0A220MQF2_9BACL</name>
<gene>
    <name evidence="4" type="ORF">BP422_29840</name>
</gene>
<sequence>MLQIRDAVPGDLPAMLAIYNYAVENLVATFDLEPQTLAQREVWFHKHGDRHPIIVAEYEGKVIGYCSLSVFREKPAYQKSTELSIYIAPDQSGKGVGTTLMSVILERARQLKYHTIVSGIVGGNDASVKLHEKFGFTLAGKFQEVGFKFGEWHDVHFYQWMVK</sequence>
<evidence type="ECO:0000259" key="3">
    <source>
        <dbReference type="PROSITE" id="PS51186"/>
    </source>
</evidence>
<keyword evidence="1 4" id="KW-0808">Transferase</keyword>
<dbReference type="InterPro" id="IPR000182">
    <property type="entry name" value="GNAT_dom"/>
</dbReference>
<organism evidence="4 5">
    <name type="scientific">Brevibacillus formosus</name>
    <dbReference type="NCBI Taxonomy" id="54913"/>
    <lineage>
        <taxon>Bacteria</taxon>
        <taxon>Bacillati</taxon>
        <taxon>Bacillota</taxon>
        <taxon>Bacilli</taxon>
        <taxon>Bacillales</taxon>
        <taxon>Paenibacillaceae</taxon>
        <taxon>Brevibacillus</taxon>
    </lineage>
</organism>
<dbReference type="EMBL" id="CP018145">
    <property type="protein sequence ID" value="ASJ57347.1"/>
    <property type="molecule type" value="Genomic_DNA"/>
</dbReference>
<dbReference type="PROSITE" id="PS51186">
    <property type="entry name" value="GNAT"/>
    <property type="match status" value="1"/>
</dbReference>